<dbReference type="InterPro" id="IPR013919">
    <property type="entry name" value="Pex16"/>
</dbReference>
<organism evidence="2 3">
    <name type="scientific">Wallemia ichthyophaga</name>
    <dbReference type="NCBI Taxonomy" id="245174"/>
    <lineage>
        <taxon>Eukaryota</taxon>
        <taxon>Fungi</taxon>
        <taxon>Dikarya</taxon>
        <taxon>Basidiomycota</taxon>
        <taxon>Wallemiomycotina</taxon>
        <taxon>Wallemiomycetes</taxon>
        <taxon>Wallemiales</taxon>
        <taxon>Wallemiaceae</taxon>
        <taxon>Wallemia</taxon>
    </lineage>
</organism>
<name>A0A4T0ICQ3_WALIC</name>
<dbReference type="InterPro" id="IPR029052">
    <property type="entry name" value="Metallo-depent_PP-like"/>
</dbReference>
<dbReference type="GO" id="GO:0005737">
    <property type="term" value="C:cytoplasm"/>
    <property type="evidence" value="ECO:0007669"/>
    <property type="project" value="TreeGrafter"/>
</dbReference>
<dbReference type="Gene3D" id="3.60.21.10">
    <property type="match status" value="1"/>
</dbReference>
<dbReference type="GO" id="GO:0004721">
    <property type="term" value="F:phosphoprotein phosphatase activity"/>
    <property type="evidence" value="ECO:0007669"/>
    <property type="project" value="TreeGrafter"/>
</dbReference>
<evidence type="ECO:0000313" key="2">
    <source>
        <dbReference type="EMBL" id="TIB14366.1"/>
    </source>
</evidence>
<dbReference type="InterPro" id="IPR004843">
    <property type="entry name" value="Calcineurin-like_PHP"/>
</dbReference>
<dbReference type="Proteomes" id="UP000306954">
    <property type="component" value="Unassembled WGS sequence"/>
</dbReference>
<dbReference type="AlphaFoldDB" id="A0A4T0ICQ3"/>
<evidence type="ECO:0000313" key="3">
    <source>
        <dbReference type="Proteomes" id="UP000306954"/>
    </source>
</evidence>
<gene>
    <name evidence="2" type="ORF">E3P90_01347</name>
</gene>
<protein>
    <recommendedName>
        <fullName evidence="1">Calcineurin-like phosphoesterase domain-containing protein</fullName>
    </recommendedName>
</protein>
<dbReference type="EMBL" id="SPOF01000011">
    <property type="protein sequence ID" value="TIB14366.1"/>
    <property type="molecule type" value="Genomic_DNA"/>
</dbReference>
<reference evidence="2 3" key="1">
    <citation type="submission" date="2019-03" db="EMBL/GenBank/DDBJ databases">
        <title>Sequencing 23 genomes of Wallemia ichthyophaga.</title>
        <authorList>
            <person name="Gostincar C."/>
        </authorList>
    </citation>
    <scope>NUCLEOTIDE SEQUENCE [LARGE SCALE GENOMIC DNA]</scope>
    <source>
        <strain evidence="2 3">EXF-8621</strain>
    </source>
</reference>
<comment type="caution">
    <text evidence="2">The sequence shown here is derived from an EMBL/GenBank/DDBJ whole genome shotgun (WGS) entry which is preliminary data.</text>
</comment>
<evidence type="ECO:0000259" key="1">
    <source>
        <dbReference type="Pfam" id="PF00149"/>
    </source>
</evidence>
<dbReference type="Pfam" id="PF00149">
    <property type="entry name" value="Metallophos"/>
    <property type="match status" value="1"/>
</dbReference>
<dbReference type="PANTHER" id="PTHR32440">
    <property type="entry name" value="PHOSPHATASE DCR2-RELATED-RELATED"/>
    <property type="match status" value="1"/>
</dbReference>
<dbReference type="CDD" id="cd07383">
    <property type="entry name" value="MPP_Dcr2"/>
    <property type="match status" value="1"/>
</dbReference>
<feature type="domain" description="Calcineurin-like phosphoesterase" evidence="1">
    <location>
        <begin position="263"/>
        <end position="484"/>
    </location>
</feature>
<sequence length="955" mass="108340">MRQFLLSFIISSFITIILLSRYSLLSTNYTPKHKQLLPLQWQNYDYVKLVDHGSNSSDDNSLYDSNYKVLEAPLDIWNPILPHSTPINDITIRSCSLPPSLEYYFGGCYPPSTSEDNSKYGPWVRVGMSLNVQNGRGHKNNYLYYRRSRRLDVSYIDDIKLLSTDSSEKLDENWFKVKSNPSPNTRLYYHTHPPSSNPRPSDAVTEVDILFGDGPPWPDFKRVQGANIQDASSKTERMTFTIRKGYKHPKQPEQLKFRDNGQFRILQIADLHFSVGNGTCRDTDKSPCQGDPDSIQLMAETLDDVKPDFVVFTGDQLNGQGTSFDAVSVISKVYSEVIKRKIPFTAIFGNHDSEMTDLPRSEQMRIIQALPFSLAQPGPSDIHGVGNHVLKVYSPDGTNSHLLTMYLFDTHGLLPPPRYNPFKNMMGQYDYIRQNQIDWFVEESDNIKLENRPFIPKQGEVFDDTHKRISQTPQKANALVFAHIPLREYYDSPADLDANGTPIEGWGSKGIEDGDGASGINGGFFNVANELRRGSDTTTNEIRVIAHGHCHLTDECRLIQGTWICFGGGSSYSGYGKKGHDRRFRVYDVTIITKMSNDIGSVRNVNRKDKVIALSKSIEPTLRTLAWLLPGRFDDSELVAEMIFSSLNMLTQSQDAHSAKHSLNAHSRYTSSNWGRLHALSAKLLSLTTSLQLLGEIVMHRREKRDEQGRYARHRWNYITAIEALKFTLKLVILLKTQLRPLVTPCTPSRDQDVSLDPECDEANRGVRGARSVVDLKTKYGSVDNYLHATALDTDSLTPPSALVRPLSSGAQVFSELMLIAEPLVYVLALRRQFARTQTRTKPWRTKSEWTPLLLSLSMSVMSRQLRKYGHKSRSGVSPYSFDVNKSSIEANEQNRREQSFIRYLLRGPIWHDFTKPRVESVVSRLQNWPLVGIAAGIVGDYIPLIDDYHFYTSQ</sequence>
<accession>A0A4T0ICQ3</accession>
<dbReference type="SUPFAM" id="SSF56300">
    <property type="entry name" value="Metallo-dependent phosphatases"/>
    <property type="match status" value="1"/>
</dbReference>
<dbReference type="PANTHER" id="PTHR32440:SF0">
    <property type="entry name" value="PHOSPHATASE DCR2-RELATED"/>
    <property type="match status" value="1"/>
</dbReference>
<dbReference type="Pfam" id="PF08610">
    <property type="entry name" value="Pex16"/>
    <property type="match status" value="1"/>
</dbReference>
<proteinExistence type="predicted"/>